<dbReference type="EMBL" id="VDEP01000139">
    <property type="protein sequence ID" value="KAA1128737.1"/>
    <property type="molecule type" value="Genomic_DNA"/>
</dbReference>
<reference evidence="2 3" key="1">
    <citation type="submission" date="2019-05" db="EMBL/GenBank/DDBJ databases">
        <title>Emergence of the Ug99 lineage of the wheat stem rust pathogen through somatic hybridization.</title>
        <authorList>
            <person name="Li F."/>
            <person name="Upadhyaya N.M."/>
            <person name="Sperschneider J."/>
            <person name="Matny O."/>
            <person name="Nguyen-Phuc H."/>
            <person name="Mago R."/>
            <person name="Raley C."/>
            <person name="Miller M.E."/>
            <person name="Silverstein K.A.T."/>
            <person name="Henningsen E."/>
            <person name="Hirsch C.D."/>
            <person name="Visser B."/>
            <person name="Pretorius Z.A."/>
            <person name="Steffenson B.J."/>
            <person name="Schwessinger B."/>
            <person name="Dodds P.N."/>
            <person name="Figueroa M."/>
        </authorList>
    </citation>
    <scope>NUCLEOTIDE SEQUENCE [LARGE SCALE GENOMIC DNA]</scope>
    <source>
        <strain evidence="2 3">Ug99</strain>
    </source>
</reference>
<protein>
    <submittedName>
        <fullName evidence="2">Uncharacterized protein</fullName>
    </submittedName>
</protein>
<evidence type="ECO:0000256" key="1">
    <source>
        <dbReference type="SAM" id="MobiDB-lite"/>
    </source>
</evidence>
<evidence type="ECO:0000313" key="3">
    <source>
        <dbReference type="Proteomes" id="UP000325313"/>
    </source>
</evidence>
<name>A0A5B0RT34_PUCGR</name>
<gene>
    <name evidence="2" type="ORF">PGTUg99_008026</name>
</gene>
<organism evidence="2 3">
    <name type="scientific">Puccinia graminis f. sp. tritici</name>
    <dbReference type="NCBI Taxonomy" id="56615"/>
    <lineage>
        <taxon>Eukaryota</taxon>
        <taxon>Fungi</taxon>
        <taxon>Dikarya</taxon>
        <taxon>Basidiomycota</taxon>
        <taxon>Pucciniomycotina</taxon>
        <taxon>Pucciniomycetes</taxon>
        <taxon>Pucciniales</taxon>
        <taxon>Pucciniaceae</taxon>
        <taxon>Puccinia</taxon>
    </lineage>
</organism>
<proteinExistence type="predicted"/>
<dbReference type="AlphaFoldDB" id="A0A5B0RT34"/>
<comment type="caution">
    <text evidence="2">The sequence shown here is derived from an EMBL/GenBank/DDBJ whole genome shotgun (WGS) entry which is preliminary data.</text>
</comment>
<dbReference type="Proteomes" id="UP000325313">
    <property type="component" value="Unassembled WGS sequence"/>
</dbReference>
<accession>A0A5B0RT34</accession>
<evidence type="ECO:0000313" key="2">
    <source>
        <dbReference type="EMBL" id="KAA1128737.1"/>
    </source>
</evidence>
<sequence length="149" mass="16423">MNQLNAGSVIQDVVQLLQDGLHKFIGRPIRFNWSSSGTGMSGLTSQNSLGVVLDMVMEPSAYALLSAKDFLFINDGHLERNDFDGVKPRAENQGVAPPSNMQEAKHSAATMRRYSTLQYLDIWVAYMRQEVPRYSSASRSGKISPGAVE</sequence>
<feature type="region of interest" description="Disordered" evidence="1">
    <location>
        <begin position="83"/>
        <end position="103"/>
    </location>
</feature>